<reference evidence="1" key="1">
    <citation type="submission" date="2021-05" db="EMBL/GenBank/DDBJ databases">
        <title>An isolated secondary fermenter in methanogenic hydrocarbon-degrading communities.</title>
        <authorList>
            <person name="Liu Y.-F."/>
            <person name="Liu Z.-l."/>
        </authorList>
    </citation>
    <scope>NUCLEOTIDE SEQUENCE</scope>
    <source>
        <strain evidence="1">L-13</strain>
    </source>
</reference>
<proteinExistence type="predicted"/>
<keyword evidence="2" id="KW-1185">Reference proteome</keyword>
<sequence length="158" mass="16742">MTAFPLRRLAGGVETLSAVVASSLLLINVGDVLFAVVLRYLFGSSVAWTEEVARYSLIWLVMAGAAGAQSRGDHMALDLLGPRLPRRARRTVRGLVLAVQVTVLILLVVLGAKNVAGTWTMKTMALGIPKAVVLSALPVGMALLLVQLLLGRATEDGR</sequence>
<organism evidence="1 2">
    <name type="scientific">Aminirod propionatiphilus</name>
    <dbReference type="NCBI Taxonomy" id="3415223"/>
    <lineage>
        <taxon>Bacteria</taxon>
        <taxon>Thermotogati</taxon>
        <taxon>Synergistota</taxon>
        <taxon>Synergistia</taxon>
        <taxon>Synergistales</taxon>
        <taxon>Aminiphilaceae</taxon>
        <taxon>Aminirod</taxon>
    </lineage>
</organism>
<dbReference type="EMBL" id="CP074691">
    <property type="protein sequence ID" value="QVL36920.1"/>
    <property type="molecule type" value="Genomic_DNA"/>
</dbReference>
<accession>A0ACD1DXU6</accession>
<evidence type="ECO:0000313" key="1">
    <source>
        <dbReference type="EMBL" id="QVL36920.1"/>
    </source>
</evidence>
<evidence type="ECO:0000313" key="2">
    <source>
        <dbReference type="Proteomes" id="UP000682204"/>
    </source>
</evidence>
<protein>
    <submittedName>
        <fullName evidence="1">TRAP transporter small permease</fullName>
    </submittedName>
</protein>
<name>A0ACD1DXU6_9BACT</name>
<gene>
    <name evidence="1" type="ORF">KIH16_03845</name>
</gene>
<dbReference type="Proteomes" id="UP000682204">
    <property type="component" value="Chromosome"/>
</dbReference>